<organism evidence="1 2">
    <name type="scientific">Pseudobacteriovorax antillogorgiicola</name>
    <dbReference type="NCBI Taxonomy" id="1513793"/>
    <lineage>
        <taxon>Bacteria</taxon>
        <taxon>Pseudomonadati</taxon>
        <taxon>Bdellovibrionota</taxon>
        <taxon>Oligoflexia</taxon>
        <taxon>Oligoflexales</taxon>
        <taxon>Pseudobacteriovoracaceae</taxon>
        <taxon>Pseudobacteriovorax</taxon>
    </lineage>
</organism>
<dbReference type="AlphaFoldDB" id="A0A1Y6BYQ9"/>
<dbReference type="Proteomes" id="UP000192907">
    <property type="component" value="Unassembled WGS sequence"/>
</dbReference>
<accession>A0A1Y6BYQ9</accession>
<keyword evidence="2" id="KW-1185">Reference proteome</keyword>
<sequence>MQQDEISQSIISYLQQHNRPDLALMPDQISQGVLDILIEDTRHMAEAALESRPRAGRYITLAVLLLHSKLKGQSSIQMTESELQKSISRYTQAIYLENLSRQGIIKNLRPAVSQDNVFDPNIRPEYDLTELGKQVAKESLQPLPDYQST</sequence>
<proteinExistence type="predicted"/>
<dbReference type="RefSeq" id="WP_132320249.1">
    <property type="nucleotide sequence ID" value="NZ_FWZT01000011.1"/>
</dbReference>
<protein>
    <submittedName>
        <fullName evidence="1">Uncharacterized protein</fullName>
    </submittedName>
</protein>
<gene>
    <name evidence="1" type="ORF">SAMN06296036_11120</name>
</gene>
<dbReference type="EMBL" id="FWZT01000011">
    <property type="protein sequence ID" value="SMF36342.1"/>
    <property type="molecule type" value="Genomic_DNA"/>
</dbReference>
<evidence type="ECO:0000313" key="1">
    <source>
        <dbReference type="EMBL" id="SMF36342.1"/>
    </source>
</evidence>
<name>A0A1Y6BYQ9_9BACT</name>
<reference evidence="2" key="1">
    <citation type="submission" date="2017-04" db="EMBL/GenBank/DDBJ databases">
        <authorList>
            <person name="Varghese N."/>
            <person name="Submissions S."/>
        </authorList>
    </citation>
    <scope>NUCLEOTIDE SEQUENCE [LARGE SCALE GENOMIC DNA]</scope>
    <source>
        <strain evidence="2">RKEM611</strain>
    </source>
</reference>
<evidence type="ECO:0000313" key="2">
    <source>
        <dbReference type="Proteomes" id="UP000192907"/>
    </source>
</evidence>